<evidence type="ECO:0000313" key="3">
    <source>
        <dbReference type="Proteomes" id="UP000267821"/>
    </source>
</evidence>
<dbReference type="InParanoid" id="A0A3N4LVG8"/>
<name>A0A3N4LVG8_9PEZI</name>
<feature type="region of interest" description="Disordered" evidence="1">
    <location>
        <begin position="138"/>
        <end position="176"/>
    </location>
</feature>
<sequence>MSQASSRKETMNNKATTQRCGGYNPWYSSSGTPQSEPTSEEEVPHYSLQEEHQPSPQLAERQGFTSEVGMIPRHQIRKISSPVILQRFLTIDSESEPLRYEAEIGILEGRICEGEDMFHRRINEEGWEEVNARLEHLVPQTPPEEGGSSLEEDRSLLEEDGSSSEEDGSASEEDGSFQCMLALQSYPEAYPN</sequence>
<feature type="region of interest" description="Disordered" evidence="1">
    <location>
        <begin position="1"/>
        <end position="63"/>
    </location>
</feature>
<protein>
    <submittedName>
        <fullName evidence="2">Uncharacterized protein</fullName>
    </submittedName>
</protein>
<reference evidence="2 3" key="1">
    <citation type="journal article" date="2018" name="Nat. Ecol. Evol.">
        <title>Pezizomycetes genomes reveal the molecular basis of ectomycorrhizal truffle lifestyle.</title>
        <authorList>
            <person name="Murat C."/>
            <person name="Payen T."/>
            <person name="Noel B."/>
            <person name="Kuo A."/>
            <person name="Morin E."/>
            <person name="Chen J."/>
            <person name="Kohler A."/>
            <person name="Krizsan K."/>
            <person name="Balestrini R."/>
            <person name="Da Silva C."/>
            <person name="Montanini B."/>
            <person name="Hainaut M."/>
            <person name="Levati E."/>
            <person name="Barry K.W."/>
            <person name="Belfiori B."/>
            <person name="Cichocki N."/>
            <person name="Clum A."/>
            <person name="Dockter R.B."/>
            <person name="Fauchery L."/>
            <person name="Guy J."/>
            <person name="Iotti M."/>
            <person name="Le Tacon F."/>
            <person name="Lindquist E.A."/>
            <person name="Lipzen A."/>
            <person name="Malagnac F."/>
            <person name="Mello A."/>
            <person name="Molinier V."/>
            <person name="Miyauchi S."/>
            <person name="Poulain J."/>
            <person name="Riccioni C."/>
            <person name="Rubini A."/>
            <person name="Sitrit Y."/>
            <person name="Splivallo R."/>
            <person name="Traeger S."/>
            <person name="Wang M."/>
            <person name="Zifcakova L."/>
            <person name="Wipf D."/>
            <person name="Zambonelli A."/>
            <person name="Paolocci F."/>
            <person name="Nowrousian M."/>
            <person name="Ottonello S."/>
            <person name="Baldrian P."/>
            <person name="Spatafora J.W."/>
            <person name="Henrissat B."/>
            <person name="Nagy L.G."/>
            <person name="Aury J.M."/>
            <person name="Wincker P."/>
            <person name="Grigoriev I.V."/>
            <person name="Bonfante P."/>
            <person name="Martin F.M."/>
        </authorList>
    </citation>
    <scope>NUCLEOTIDE SEQUENCE [LARGE SCALE GENOMIC DNA]</scope>
    <source>
        <strain evidence="2 3">ATCC MYA-4762</strain>
    </source>
</reference>
<gene>
    <name evidence="2" type="ORF">L211DRAFT_101979</name>
</gene>
<dbReference type="EMBL" id="ML121538">
    <property type="protein sequence ID" value="RPB25192.1"/>
    <property type="molecule type" value="Genomic_DNA"/>
</dbReference>
<dbReference type="OrthoDB" id="5404413at2759"/>
<proteinExistence type="predicted"/>
<feature type="compositionally biased region" description="Acidic residues" evidence="1">
    <location>
        <begin position="158"/>
        <end position="175"/>
    </location>
</feature>
<dbReference type="Proteomes" id="UP000267821">
    <property type="component" value="Unassembled WGS sequence"/>
</dbReference>
<evidence type="ECO:0000313" key="2">
    <source>
        <dbReference type="EMBL" id="RPB25192.1"/>
    </source>
</evidence>
<keyword evidence="3" id="KW-1185">Reference proteome</keyword>
<feature type="compositionally biased region" description="Basic and acidic residues" evidence="1">
    <location>
        <begin position="1"/>
        <end position="11"/>
    </location>
</feature>
<evidence type="ECO:0000256" key="1">
    <source>
        <dbReference type="SAM" id="MobiDB-lite"/>
    </source>
</evidence>
<feature type="compositionally biased region" description="Polar residues" evidence="1">
    <location>
        <begin position="26"/>
        <end position="37"/>
    </location>
</feature>
<accession>A0A3N4LVG8</accession>
<dbReference type="AlphaFoldDB" id="A0A3N4LVG8"/>
<organism evidence="2 3">
    <name type="scientific">Terfezia boudieri ATCC MYA-4762</name>
    <dbReference type="NCBI Taxonomy" id="1051890"/>
    <lineage>
        <taxon>Eukaryota</taxon>
        <taxon>Fungi</taxon>
        <taxon>Dikarya</taxon>
        <taxon>Ascomycota</taxon>
        <taxon>Pezizomycotina</taxon>
        <taxon>Pezizomycetes</taxon>
        <taxon>Pezizales</taxon>
        <taxon>Pezizaceae</taxon>
        <taxon>Terfezia</taxon>
    </lineage>
</organism>
<feature type="compositionally biased region" description="Basic and acidic residues" evidence="1">
    <location>
        <begin position="42"/>
        <end position="53"/>
    </location>
</feature>